<reference evidence="3 4" key="1">
    <citation type="submission" date="2024-06" db="EMBL/GenBank/DDBJ databases">
        <title>The Natural Products Discovery Center: Release of the First 8490 Sequenced Strains for Exploring Actinobacteria Biosynthetic Diversity.</title>
        <authorList>
            <person name="Kalkreuter E."/>
            <person name="Kautsar S.A."/>
            <person name="Yang D."/>
            <person name="Bader C.D."/>
            <person name="Teijaro C.N."/>
            <person name="Fluegel L."/>
            <person name="Davis C.M."/>
            <person name="Simpson J.R."/>
            <person name="Lauterbach L."/>
            <person name="Steele A.D."/>
            <person name="Gui C."/>
            <person name="Meng S."/>
            <person name="Li G."/>
            <person name="Viehrig K."/>
            <person name="Ye F."/>
            <person name="Su P."/>
            <person name="Kiefer A.F."/>
            <person name="Nichols A."/>
            <person name="Cepeda A.J."/>
            <person name="Yan W."/>
            <person name="Fan B."/>
            <person name="Jiang Y."/>
            <person name="Adhikari A."/>
            <person name="Zheng C.-J."/>
            <person name="Schuster L."/>
            <person name="Cowan T.M."/>
            <person name="Smanski M.J."/>
            <person name="Chevrette M.G."/>
            <person name="De Carvalho L.P.S."/>
            <person name="Shen B."/>
        </authorList>
    </citation>
    <scope>NUCLEOTIDE SEQUENCE [LARGE SCALE GENOMIC DNA]</scope>
    <source>
        <strain evidence="3 4">NPDC005137</strain>
    </source>
</reference>
<feature type="compositionally biased region" description="Basic residues" evidence="1">
    <location>
        <begin position="122"/>
        <end position="136"/>
    </location>
</feature>
<dbReference type="EMBL" id="JBEXIP010000051">
    <property type="protein sequence ID" value="MET8438129.1"/>
    <property type="molecule type" value="Genomic_DNA"/>
</dbReference>
<comment type="caution">
    <text evidence="3">The sequence shown here is derived from an EMBL/GenBank/DDBJ whole genome shotgun (WGS) entry which is preliminary data.</text>
</comment>
<dbReference type="Proteomes" id="UP001550044">
    <property type="component" value="Unassembled WGS sequence"/>
</dbReference>
<evidence type="ECO:0000313" key="4">
    <source>
        <dbReference type="Proteomes" id="UP001550044"/>
    </source>
</evidence>
<evidence type="ECO:0000259" key="2">
    <source>
        <dbReference type="Pfam" id="PF01609"/>
    </source>
</evidence>
<feature type="region of interest" description="Disordered" evidence="1">
    <location>
        <begin position="100"/>
        <end position="151"/>
    </location>
</feature>
<keyword evidence="4" id="KW-1185">Reference proteome</keyword>
<evidence type="ECO:0000256" key="1">
    <source>
        <dbReference type="SAM" id="MobiDB-lite"/>
    </source>
</evidence>
<gene>
    <name evidence="3" type="ORF">ABZV61_36470</name>
</gene>
<dbReference type="RefSeq" id="WP_356712641.1">
    <property type="nucleotide sequence ID" value="NZ_JBEXIP010000051.1"/>
</dbReference>
<sequence length="151" mass="17581">MHLAVEQAQKMLSVVITAGQRGDSPQFQAVLGRIRVRWLGPGRPRTKPDKIRAGKTYGSRANRSYLRRRKVQCTIPREARPDHQSQETWLPRWTSAEVRRGRLPRASRGRVRHQSRQEAPRGRHAVRHPRSPPHHTLRTEAMRRTGYLTHQ</sequence>
<dbReference type="Pfam" id="PF01609">
    <property type="entry name" value="DDE_Tnp_1"/>
    <property type="match status" value="1"/>
</dbReference>
<feature type="compositionally biased region" description="Basic residues" evidence="1">
    <location>
        <begin position="101"/>
        <end position="114"/>
    </location>
</feature>
<evidence type="ECO:0000313" key="3">
    <source>
        <dbReference type="EMBL" id="MET8438129.1"/>
    </source>
</evidence>
<accession>A0ABV2UJV2</accession>
<dbReference type="InterPro" id="IPR002559">
    <property type="entry name" value="Transposase_11"/>
</dbReference>
<name>A0ABV2UJV2_9ACTN</name>
<proteinExistence type="predicted"/>
<feature type="domain" description="Transposase IS4-like" evidence="2">
    <location>
        <begin position="1"/>
        <end position="121"/>
    </location>
</feature>
<organism evidence="3 4">
    <name type="scientific">Streptomyces sp. 900116325</name>
    <dbReference type="NCBI Taxonomy" id="3154295"/>
    <lineage>
        <taxon>Bacteria</taxon>
        <taxon>Bacillati</taxon>
        <taxon>Actinomycetota</taxon>
        <taxon>Actinomycetes</taxon>
        <taxon>Kitasatosporales</taxon>
        <taxon>Streptomycetaceae</taxon>
        <taxon>Streptomyces</taxon>
    </lineage>
</organism>
<protein>
    <submittedName>
        <fullName evidence="3">Transposase</fullName>
    </submittedName>
</protein>